<reference evidence="2" key="1">
    <citation type="submission" date="2015-07" db="EMBL/GenBank/DDBJ databases">
        <authorList>
            <person name="Rodrigo-Torres Lidia"/>
            <person name="Arahal R.David."/>
        </authorList>
    </citation>
    <scope>NUCLEOTIDE SEQUENCE [LARGE SCALE GENOMIC DNA]</scope>
    <source>
        <strain evidence="2">CECT 5096</strain>
    </source>
</reference>
<evidence type="ECO:0000313" key="2">
    <source>
        <dbReference type="Proteomes" id="UP000049983"/>
    </source>
</evidence>
<dbReference type="OrthoDB" id="7671393at2"/>
<keyword evidence="1" id="KW-0378">Hydrolase</keyword>
<dbReference type="Pfam" id="PF12385">
    <property type="entry name" value="Peptidase_C70"/>
    <property type="match status" value="1"/>
</dbReference>
<dbReference type="GO" id="GO:0006508">
    <property type="term" value="P:proteolysis"/>
    <property type="evidence" value="ECO:0007669"/>
    <property type="project" value="UniProtKB-KW"/>
</dbReference>
<sequence length="168" mass="18457">MKLKQVAQHNVPLIPQPTKATCWAAAIAMLKGKTITEIVETTPRELINPNGGLQNHSGSSDIVEETKKFAAAHNLKYSIQQCWTLPALHAQLMKGPMAHSFINSISDYFSNDGGTGHMIVMTGVEPTKNGMSITFNDPSPVGKGMIATVDYHKFEKIVPTISYRAFWM</sequence>
<organism evidence="1 2">
    <name type="scientific">Roseibium album</name>
    <dbReference type="NCBI Taxonomy" id="311410"/>
    <lineage>
        <taxon>Bacteria</taxon>
        <taxon>Pseudomonadati</taxon>
        <taxon>Pseudomonadota</taxon>
        <taxon>Alphaproteobacteria</taxon>
        <taxon>Hyphomicrobiales</taxon>
        <taxon>Stappiaceae</taxon>
        <taxon>Roseibium</taxon>
    </lineage>
</organism>
<protein>
    <submittedName>
        <fullName evidence="1">Papain-like cysteine protease AvrRpt2</fullName>
    </submittedName>
</protein>
<dbReference type="AlphaFoldDB" id="A0A0M7A192"/>
<keyword evidence="1" id="KW-0645">Protease</keyword>
<dbReference type="InterPro" id="IPR022118">
    <property type="entry name" value="Peptidase_C70_AvrRpt2"/>
</dbReference>
<proteinExistence type="predicted"/>
<dbReference type="Proteomes" id="UP000049983">
    <property type="component" value="Unassembled WGS sequence"/>
</dbReference>
<dbReference type="GeneID" id="97669320"/>
<keyword evidence="2" id="KW-1185">Reference proteome</keyword>
<dbReference type="RefSeq" id="WP_055121152.1">
    <property type="nucleotide sequence ID" value="NZ_CXWA01000013.1"/>
</dbReference>
<accession>A0A0M7A192</accession>
<dbReference type="EMBL" id="CXWC01000004">
    <property type="protein sequence ID" value="CTQ68818.1"/>
    <property type="molecule type" value="Genomic_DNA"/>
</dbReference>
<dbReference type="GO" id="GO:0008233">
    <property type="term" value="F:peptidase activity"/>
    <property type="evidence" value="ECO:0007669"/>
    <property type="project" value="UniProtKB-KW"/>
</dbReference>
<evidence type="ECO:0000313" key="1">
    <source>
        <dbReference type="EMBL" id="CTQ68818.1"/>
    </source>
</evidence>
<name>A0A0M7A192_9HYPH</name>
<gene>
    <name evidence="1" type="ORF">LA5096_01920</name>
</gene>